<dbReference type="Pfam" id="PF17917">
    <property type="entry name" value="RT_RNaseH"/>
    <property type="match status" value="1"/>
</dbReference>
<dbReference type="Proteomes" id="UP001652660">
    <property type="component" value="Chromosome 1e"/>
</dbReference>
<evidence type="ECO:0000256" key="7">
    <source>
        <dbReference type="ARBA" id="ARBA00022918"/>
    </source>
</evidence>
<dbReference type="CDD" id="cd00303">
    <property type="entry name" value="retropepsin_like"/>
    <property type="match status" value="1"/>
</dbReference>
<dbReference type="InterPro" id="IPR043502">
    <property type="entry name" value="DNA/RNA_pol_sf"/>
</dbReference>
<sequence length="1764" mass="201681">MPRSSRTGDLIFDHEIEKTARRTRKETRQLREEHSRATSQRPESEVEPTDSFGDTSSDSDQEEGTMANAQTLRELAAPDLTQQPLCITFPALNDNIPFELKSGLIQLLPSFHGLPGEEPYKHLQEFDVVCNSMKPPGITEEQIKMRAFPFSLKDSAKDWLYYLSPGSITTWGQLMKKFLDKYFPASRAASLRKEICGIKQHPGESLYEYWERYKNLLRRCPQHQISEQLIIQYFYEGLIFRDRSIIDAASGGALVNKTPQEARELIEGMAENSQQFSTREDVPIRRVNEIETPSVQQQLNELTAFVRQQAVRNASQARVCGICTGIGHSADMCPMIQEETAEQVNMADHAPAPRKQYDPYSSTYNPGWRDHPNLSYGGNRQPNFTPNRQSSFVPNKPPGYQQQYQPRPPPPPQSGSSMEEMMKQMMTTMAQNQQRTEATIMQNQQRTEATIMQHQQRTDSEMQDIRNQISQLATTINRLDAQNQGKLPSQPELNPKNVSAMTLRSGKEVQGPEPVIPKDKDEEKIESELEREDSNGADPQVLPDPTITVRTNPPPFPSRLEKSKKQDKEREILEVFRKVEINIPLLDAIKQVPKYAKFLRDLYVNRRRLRGDERVIVGENVSAVLQRKLPPKCGDPGMFTIPCRIGNTVIRRAMLDLGASINVMPKSIYASLKLGPLKETGIIIQLADRTNAYPDGLVEDVLVKVNDLVFPADFYVLDMDDDHSPDPSPLLLGRPFMSTAQTKIDVNKGTLSMEFDGEIVHFNIFDTMKYPSNSNFSSVFSVSAIDPVVQEVFETDGRDELEVALTKHLELETTPQVEVLPSVVQAPVLELKPLPEHLKYAYLGDNETLPVIISSALSKTQEEKLIRVLREHKEAIGWTIADIKGISPAICMHRIRLEDDAKPVRQAQRRLNPLMMEVKAGVTVEANQTGELVPVRKPTGWRQCIDYRRLNAVTKKDHFPLPFIDQMVERLAGRAYYCFLDGFSGYFQIAIAPEDQEKTTFTCPFGTFAYRRMPFGLCNAPATFQRCMVSIFSEYVEKIIEVFMDDFSVYGDSFDTCLDNLKLILIRCIEINLVLNWEKCHFMVEHGIVLGHIVSSKGIEVDKAKIDIISTLPYPASVREVRSFLGHAGFYRRFIKDFSKIGAPLFQLLQKDVTFEFNDKCEKAFNKLKELLTSPPIIQPPDWNLPFEIMCDASDHAIGAVLGQRVGKAAHVIYYASRALNGAQLNYSTTENELLAVIFALEKFRSYLLGAKVIVFSDHAALRYLMTKKDAKPRLIRWILLLQEFDLEIRDKKGSENLVADHLSRIPIGEDKEPLKDAFPEEHLFSLNSQLPWYADLVNYLVTGDFPAGWPKSKKDKLKSDAKYFIWDDPYLWKRCADQIMRRCVSEVEFQSILAFCHAFACGGHFGPKRTAHKVLESGFYWPSLFKDAYVFCKSCDRCQRVGNIARRDQMPQVPLIFVEIFDVWDIDFMGPFPTSFGFLYILLAVDYVSKWVEAKATRTNDSRVVADFIRSNIFVRFGMPRAIVSDRGTHFCNRTIAALFRKYGVLHRVSTSYHPQTNGQAEVTNREIKSILEKMVRPDRKDWSQRLEDALWAYKTAYKTPIGMSPYRLVFGKPCHLPVEFEHKAFWAIKQCNMNLEEAGAQRKLDLQELEEIRNEAYENALIYKEKSRAFHDQQISRKTFEVGQKVLLYQSRLKLFPGKLRSRWIGPFIVTHVFPYGAVEIQSAKTDNKFVVNGHRLKYYYEGFSGREVETTRLDEPPCPNQ</sequence>
<dbReference type="InterPro" id="IPR012337">
    <property type="entry name" value="RNaseH-like_sf"/>
</dbReference>
<dbReference type="Gene3D" id="2.40.70.10">
    <property type="entry name" value="Acid Proteases"/>
    <property type="match status" value="1"/>
</dbReference>
<keyword evidence="8" id="KW-0175">Coiled coil</keyword>
<dbReference type="InterPro" id="IPR001584">
    <property type="entry name" value="Integrase_cat-core"/>
</dbReference>
<dbReference type="Pfam" id="PF00665">
    <property type="entry name" value="rve"/>
    <property type="match status" value="1"/>
</dbReference>
<dbReference type="Gene3D" id="3.30.420.10">
    <property type="entry name" value="Ribonuclease H-like superfamily/Ribonuclease H"/>
    <property type="match status" value="1"/>
</dbReference>
<dbReference type="Pfam" id="PF03732">
    <property type="entry name" value="Retrotrans_gag"/>
    <property type="match status" value="1"/>
</dbReference>
<feature type="compositionally biased region" description="Basic and acidic residues" evidence="9">
    <location>
        <begin position="11"/>
        <end position="36"/>
    </location>
</feature>
<dbReference type="Gene3D" id="3.30.70.270">
    <property type="match status" value="2"/>
</dbReference>
<evidence type="ECO:0000256" key="2">
    <source>
        <dbReference type="ARBA" id="ARBA00022679"/>
    </source>
</evidence>
<dbReference type="InterPro" id="IPR050951">
    <property type="entry name" value="Retrovirus_Pol_polyprotein"/>
</dbReference>
<dbReference type="InterPro" id="IPR036397">
    <property type="entry name" value="RNaseH_sf"/>
</dbReference>
<reference evidence="11" key="1">
    <citation type="journal article" date="2025" name="Foods">
        <title>Unveiling the Microbial Signatures of Arabica Coffee Cherries: Insights into Ripeness Specific Diversity, Functional Traits, and Implications for Quality and Safety.</title>
        <authorList>
            <consortium name="RefSeq"/>
            <person name="Tenea G.N."/>
            <person name="Cifuentes V."/>
            <person name="Reyes P."/>
            <person name="Cevallos-Vallejos M."/>
        </authorList>
    </citation>
    <scope>NUCLEOTIDE SEQUENCE [LARGE SCALE GENOMIC DNA]</scope>
</reference>
<dbReference type="InterPro" id="IPR005162">
    <property type="entry name" value="Retrotrans_gag_dom"/>
</dbReference>
<dbReference type="EC" id="2.7.7.49" evidence="1"/>
<dbReference type="Pfam" id="PF17921">
    <property type="entry name" value="Integrase_H2C2"/>
    <property type="match status" value="1"/>
</dbReference>
<name>A0ABM4UEJ7_COFAR</name>
<keyword evidence="4" id="KW-0540">Nuclease</keyword>
<dbReference type="PANTHER" id="PTHR37984">
    <property type="entry name" value="PROTEIN CBG26694"/>
    <property type="match status" value="1"/>
</dbReference>
<evidence type="ECO:0000256" key="4">
    <source>
        <dbReference type="ARBA" id="ARBA00022722"/>
    </source>
</evidence>
<feature type="coiled-coil region" evidence="8">
    <location>
        <begin position="1637"/>
        <end position="1668"/>
    </location>
</feature>
<dbReference type="InterPro" id="IPR041588">
    <property type="entry name" value="Integrase_H2C2"/>
</dbReference>
<evidence type="ECO:0000256" key="8">
    <source>
        <dbReference type="SAM" id="Coils"/>
    </source>
</evidence>
<dbReference type="Gene3D" id="1.10.340.70">
    <property type="match status" value="1"/>
</dbReference>
<feature type="region of interest" description="Disordered" evidence="9">
    <location>
        <begin position="1"/>
        <end position="66"/>
    </location>
</feature>
<evidence type="ECO:0000256" key="5">
    <source>
        <dbReference type="ARBA" id="ARBA00022759"/>
    </source>
</evidence>
<feature type="compositionally biased region" description="Polar residues" evidence="9">
    <location>
        <begin position="376"/>
        <end position="393"/>
    </location>
</feature>
<dbReference type="RefSeq" id="XP_071905713.1">
    <property type="nucleotide sequence ID" value="XM_072049612.1"/>
</dbReference>
<feature type="compositionally biased region" description="Basic and acidic residues" evidence="9">
    <location>
        <begin position="516"/>
        <end position="534"/>
    </location>
</feature>
<evidence type="ECO:0000313" key="12">
    <source>
        <dbReference type="RefSeq" id="XP_071905713.1"/>
    </source>
</evidence>
<evidence type="ECO:0000313" key="11">
    <source>
        <dbReference type="Proteomes" id="UP001652660"/>
    </source>
</evidence>
<organism evidence="11 12">
    <name type="scientific">Coffea arabica</name>
    <name type="common">Arabian coffee</name>
    <dbReference type="NCBI Taxonomy" id="13443"/>
    <lineage>
        <taxon>Eukaryota</taxon>
        <taxon>Viridiplantae</taxon>
        <taxon>Streptophyta</taxon>
        <taxon>Embryophyta</taxon>
        <taxon>Tracheophyta</taxon>
        <taxon>Spermatophyta</taxon>
        <taxon>Magnoliopsida</taxon>
        <taxon>eudicotyledons</taxon>
        <taxon>Gunneridae</taxon>
        <taxon>Pentapetalae</taxon>
        <taxon>asterids</taxon>
        <taxon>lamiids</taxon>
        <taxon>Gentianales</taxon>
        <taxon>Rubiaceae</taxon>
        <taxon>Ixoroideae</taxon>
        <taxon>Gardenieae complex</taxon>
        <taxon>Bertiereae - Coffeeae clade</taxon>
        <taxon>Coffeeae</taxon>
        <taxon>Coffea</taxon>
    </lineage>
</organism>
<dbReference type="SUPFAM" id="SSF50630">
    <property type="entry name" value="Acid proteases"/>
    <property type="match status" value="1"/>
</dbReference>
<evidence type="ECO:0000256" key="3">
    <source>
        <dbReference type="ARBA" id="ARBA00022695"/>
    </source>
</evidence>
<keyword evidence="11" id="KW-1185">Reference proteome</keyword>
<evidence type="ECO:0000256" key="6">
    <source>
        <dbReference type="ARBA" id="ARBA00022801"/>
    </source>
</evidence>
<feature type="region of interest" description="Disordered" evidence="9">
    <location>
        <begin position="349"/>
        <end position="418"/>
    </location>
</feature>
<evidence type="ECO:0000256" key="1">
    <source>
        <dbReference type="ARBA" id="ARBA00012493"/>
    </source>
</evidence>
<dbReference type="SUPFAM" id="SSF56672">
    <property type="entry name" value="DNA/RNA polymerases"/>
    <property type="match status" value="1"/>
</dbReference>
<dbReference type="PANTHER" id="PTHR37984:SF5">
    <property type="entry name" value="PROTEIN NYNRIN-LIKE"/>
    <property type="match status" value="1"/>
</dbReference>
<reference evidence="12" key="2">
    <citation type="submission" date="2025-08" db="UniProtKB">
        <authorList>
            <consortium name="RefSeq"/>
        </authorList>
    </citation>
    <scope>IDENTIFICATION</scope>
    <source>
        <tissue evidence="12">Leaves</tissue>
    </source>
</reference>
<gene>
    <name evidence="12" type="primary">LOC140006935</name>
</gene>
<keyword evidence="7" id="KW-0695">RNA-directed DNA polymerase</keyword>
<dbReference type="InterPro" id="IPR021109">
    <property type="entry name" value="Peptidase_aspartic_dom_sf"/>
</dbReference>
<keyword evidence="2" id="KW-0808">Transferase</keyword>
<dbReference type="InterPro" id="IPR000477">
    <property type="entry name" value="RT_dom"/>
</dbReference>
<dbReference type="PROSITE" id="PS50994">
    <property type="entry name" value="INTEGRASE"/>
    <property type="match status" value="1"/>
</dbReference>
<dbReference type="CDD" id="cd01647">
    <property type="entry name" value="RT_LTR"/>
    <property type="match status" value="1"/>
</dbReference>
<dbReference type="InterPro" id="IPR043128">
    <property type="entry name" value="Rev_trsase/Diguanyl_cyclase"/>
</dbReference>
<accession>A0ABM4UEJ7</accession>
<dbReference type="InterPro" id="IPR041373">
    <property type="entry name" value="RT_RNaseH"/>
</dbReference>
<evidence type="ECO:0000259" key="10">
    <source>
        <dbReference type="PROSITE" id="PS50994"/>
    </source>
</evidence>
<dbReference type="GeneID" id="140006935"/>
<dbReference type="Pfam" id="PF00078">
    <property type="entry name" value="RVT_1"/>
    <property type="match status" value="1"/>
</dbReference>
<keyword evidence="5" id="KW-0255">Endonuclease</keyword>
<evidence type="ECO:0000256" key="9">
    <source>
        <dbReference type="SAM" id="MobiDB-lite"/>
    </source>
</evidence>
<feature type="domain" description="Integrase catalytic" evidence="10">
    <location>
        <begin position="1451"/>
        <end position="1615"/>
    </location>
</feature>
<feature type="region of interest" description="Disordered" evidence="9">
    <location>
        <begin position="503"/>
        <end position="564"/>
    </location>
</feature>
<keyword evidence="6" id="KW-0378">Hydrolase</keyword>
<dbReference type="SUPFAM" id="SSF53098">
    <property type="entry name" value="Ribonuclease H-like"/>
    <property type="match status" value="1"/>
</dbReference>
<protein>
    <recommendedName>
        <fullName evidence="1">RNA-directed DNA polymerase</fullName>
        <ecNumber evidence="1">2.7.7.49</ecNumber>
    </recommendedName>
</protein>
<keyword evidence="3" id="KW-0548">Nucleotidyltransferase</keyword>
<dbReference type="CDD" id="cd09274">
    <property type="entry name" value="RNase_HI_RT_Ty3"/>
    <property type="match status" value="1"/>
</dbReference>
<dbReference type="Gene3D" id="3.10.10.10">
    <property type="entry name" value="HIV Type 1 Reverse Transcriptase, subunit A, domain 1"/>
    <property type="match status" value="1"/>
</dbReference>
<proteinExistence type="predicted"/>